<evidence type="ECO:0000313" key="3">
    <source>
        <dbReference type="EMBL" id="KAH7126960.1"/>
    </source>
</evidence>
<keyword evidence="4" id="KW-1185">Reference proteome</keyword>
<feature type="compositionally biased region" description="Basic and acidic residues" evidence="1">
    <location>
        <begin position="34"/>
        <end position="57"/>
    </location>
</feature>
<accession>A0A9P9DUS2</accession>
<dbReference type="AlphaFoldDB" id="A0A9P9DUS2"/>
<dbReference type="Proteomes" id="UP000700596">
    <property type="component" value="Unassembled WGS sequence"/>
</dbReference>
<evidence type="ECO:0000313" key="4">
    <source>
        <dbReference type="Proteomes" id="UP000700596"/>
    </source>
</evidence>
<comment type="caution">
    <text evidence="3">The sequence shown here is derived from an EMBL/GenBank/DDBJ whole genome shotgun (WGS) entry which is preliminary data.</text>
</comment>
<reference evidence="3" key="1">
    <citation type="journal article" date="2021" name="Nat. Commun.">
        <title>Genetic determinants of endophytism in the Arabidopsis root mycobiome.</title>
        <authorList>
            <person name="Mesny F."/>
            <person name="Miyauchi S."/>
            <person name="Thiergart T."/>
            <person name="Pickel B."/>
            <person name="Atanasova L."/>
            <person name="Karlsson M."/>
            <person name="Huettel B."/>
            <person name="Barry K.W."/>
            <person name="Haridas S."/>
            <person name="Chen C."/>
            <person name="Bauer D."/>
            <person name="Andreopoulos W."/>
            <person name="Pangilinan J."/>
            <person name="LaButti K."/>
            <person name="Riley R."/>
            <person name="Lipzen A."/>
            <person name="Clum A."/>
            <person name="Drula E."/>
            <person name="Henrissat B."/>
            <person name="Kohler A."/>
            <person name="Grigoriev I.V."/>
            <person name="Martin F.M."/>
            <person name="Hacquard S."/>
        </authorList>
    </citation>
    <scope>NUCLEOTIDE SEQUENCE</scope>
    <source>
        <strain evidence="3">MPI-CAGE-CH-0243</strain>
    </source>
</reference>
<feature type="chain" id="PRO_5040465431" evidence="2">
    <location>
        <begin position="22"/>
        <end position="635"/>
    </location>
</feature>
<feature type="signal peptide" evidence="2">
    <location>
        <begin position="1"/>
        <end position="21"/>
    </location>
</feature>
<name>A0A9P9DUS2_9PLEO</name>
<evidence type="ECO:0000256" key="1">
    <source>
        <dbReference type="SAM" id="MobiDB-lite"/>
    </source>
</evidence>
<gene>
    <name evidence="3" type="ORF">B0J11DRAFT_505670</name>
</gene>
<proteinExistence type="predicted"/>
<evidence type="ECO:0000256" key="2">
    <source>
        <dbReference type="SAM" id="SignalP"/>
    </source>
</evidence>
<feature type="region of interest" description="Disordered" evidence="1">
    <location>
        <begin position="34"/>
        <end position="62"/>
    </location>
</feature>
<dbReference type="OrthoDB" id="3800526at2759"/>
<protein>
    <submittedName>
        <fullName evidence="3">Uncharacterized protein</fullName>
    </submittedName>
</protein>
<dbReference type="EMBL" id="JAGMWT010000006">
    <property type="protein sequence ID" value="KAH7126960.1"/>
    <property type="molecule type" value="Genomic_DNA"/>
</dbReference>
<organism evidence="3 4">
    <name type="scientific">Dendryphion nanum</name>
    <dbReference type="NCBI Taxonomy" id="256645"/>
    <lineage>
        <taxon>Eukaryota</taxon>
        <taxon>Fungi</taxon>
        <taxon>Dikarya</taxon>
        <taxon>Ascomycota</taxon>
        <taxon>Pezizomycotina</taxon>
        <taxon>Dothideomycetes</taxon>
        <taxon>Pleosporomycetidae</taxon>
        <taxon>Pleosporales</taxon>
        <taxon>Torulaceae</taxon>
        <taxon>Dendryphion</taxon>
    </lineage>
</organism>
<keyword evidence="2" id="KW-0732">Signal</keyword>
<sequence length="635" mass="72091">MWVRLSFICLWVCAFKALVAADVPLDVDTDLKEKLDWRRPPPPEDNPGKYKPIRPDVDGQQQGAPKTGFVTVSHQCQLRAPSIEDWKNGRKEIFMNWFDTNWNNYLSNPLYKSFSQYMVNEYAPNSTRSSMFCDGLGKCGLADCTSIATDISQEDRQNALYMFEMMADIDHTYDIAPPKTSRTNKSASKRSGSLWVVKLFAMAAIALKKRDDIISTIDTGNSSYPINQVWANPYHMPSLSSFGHPVVRQVEARDISADISVDDGFSAVNAGLSLVTSILGLYNNVRNALKPDTNYFTNTKSEFSNVWNEMTHEAKKQATIDMTNLMAGDPTGGGFSLRDLVKSGDFLLPKTNLRVDMERLILRHYQAAAIGVLWRTTERSYIVEAWTENCIKDQRVPADVKICLPERPKKIYALYNISIRMEANKGRQQRVTTPKGTQKMNETPGEVYNITRDDVVRSSLYVWENKLENTMKHLTIPEIHKAHVAMLNQTDMKHLGSVPGAFQIPVCVTRGGEAISNIAANHAKNYPCICGNRPWDDRENDQGMTEKDFKEMERFLRRTTFGYSDDFATQCGRFNRCERDPTRPINYEFQGPNPPKVMVPNAYKRCRGHERLVSLYAPGIYPKPPKIPDTMQIPL</sequence>